<protein>
    <recommendedName>
        <fullName evidence="8">PUA domain-containing protein</fullName>
    </recommendedName>
</protein>
<name>A0A381NRY1_9ZZZZ</name>
<dbReference type="InterPro" id="IPR036974">
    <property type="entry name" value="PUA_sf"/>
</dbReference>
<keyword evidence="3" id="KW-0641">Proline biosynthesis</keyword>
<evidence type="ECO:0000259" key="8">
    <source>
        <dbReference type="SMART" id="SM00359"/>
    </source>
</evidence>
<keyword evidence="1" id="KW-0963">Cytoplasm</keyword>
<dbReference type="PANTHER" id="PTHR43654">
    <property type="entry name" value="GLUTAMATE 5-KINASE"/>
    <property type="match status" value="1"/>
</dbReference>
<dbReference type="Pfam" id="PF00696">
    <property type="entry name" value="AA_kinase"/>
    <property type="match status" value="1"/>
</dbReference>
<sequence length="343" mass="37555">MKNISEDLLELNKLGKEIVIVSSGAIALGRKHQKDKKLTLAESQAASAIGQIELINGWKKVLEKKGLKTAQILITANDTENRKRYLNARATFDELLKEEYIPIVNENDTVATSEIKYGDNDRLAARISGMISADSLVLLSNVEGLYSKDPSKKKTEIIREVNNIDKNIISMAGGASDMGQGGMVTKIEAAKISTKSGCYMIISSGKKINPLISLEKGKFGTWFLPQPGNKNSLKKWISGSINPSGTLYIDNGAHKALMNGKSLLPAGIFNFEGTFEKGDTIIIELENNNEVARGLISFNSADLEKIIGKKSEEIENILGYLERPEVVHRNNLVYSGDKIKGND</sequence>
<dbReference type="SMART" id="SM00359">
    <property type="entry name" value="PUA"/>
    <property type="match status" value="1"/>
</dbReference>
<evidence type="ECO:0000256" key="7">
    <source>
        <dbReference type="ARBA" id="ARBA00022840"/>
    </source>
</evidence>
<dbReference type="GO" id="GO:0005829">
    <property type="term" value="C:cytosol"/>
    <property type="evidence" value="ECO:0007669"/>
    <property type="project" value="TreeGrafter"/>
</dbReference>
<keyword evidence="4" id="KW-0808">Transferase</keyword>
<dbReference type="PANTHER" id="PTHR43654:SF1">
    <property type="entry name" value="ISOPENTENYL PHOSPHATE KINASE"/>
    <property type="match status" value="1"/>
</dbReference>
<dbReference type="InterPro" id="IPR011529">
    <property type="entry name" value="Glu_5kinase"/>
</dbReference>
<dbReference type="CDD" id="cd21157">
    <property type="entry name" value="PUA_G5K"/>
    <property type="match status" value="1"/>
</dbReference>
<keyword evidence="5" id="KW-0547">Nucleotide-binding</keyword>
<dbReference type="CDD" id="cd04242">
    <property type="entry name" value="AAK_G5K_ProB"/>
    <property type="match status" value="1"/>
</dbReference>
<dbReference type="SUPFAM" id="SSF53633">
    <property type="entry name" value="Carbamate kinase-like"/>
    <property type="match status" value="1"/>
</dbReference>
<reference evidence="9" key="1">
    <citation type="submission" date="2018-05" db="EMBL/GenBank/DDBJ databases">
        <authorList>
            <person name="Lanie J.A."/>
            <person name="Ng W.-L."/>
            <person name="Kazmierczak K.M."/>
            <person name="Andrzejewski T.M."/>
            <person name="Davidsen T.M."/>
            <person name="Wayne K.J."/>
            <person name="Tettelin H."/>
            <person name="Glass J.I."/>
            <person name="Rusch D."/>
            <person name="Podicherti R."/>
            <person name="Tsui H.-C.T."/>
            <person name="Winkler M.E."/>
        </authorList>
    </citation>
    <scope>NUCLEOTIDE SEQUENCE</scope>
</reference>
<dbReference type="InterPro" id="IPR002478">
    <property type="entry name" value="PUA"/>
</dbReference>
<dbReference type="InterPro" id="IPR001048">
    <property type="entry name" value="Asp/Glu/Uridylate_kinase"/>
</dbReference>
<dbReference type="Gene3D" id="3.40.1160.10">
    <property type="entry name" value="Acetylglutamate kinase-like"/>
    <property type="match status" value="1"/>
</dbReference>
<evidence type="ECO:0000256" key="5">
    <source>
        <dbReference type="ARBA" id="ARBA00022741"/>
    </source>
</evidence>
<proteinExistence type="predicted"/>
<dbReference type="PIRSF" id="PIRSF000729">
    <property type="entry name" value="GK"/>
    <property type="match status" value="1"/>
</dbReference>
<evidence type="ECO:0000256" key="4">
    <source>
        <dbReference type="ARBA" id="ARBA00022679"/>
    </source>
</evidence>
<keyword evidence="7" id="KW-0067">ATP-binding</keyword>
<dbReference type="InterPro" id="IPR015947">
    <property type="entry name" value="PUA-like_sf"/>
</dbReference>
<dbReference type="PRINTS" id="PR00474">
    <property type="entry name" value="GLU5KINASE"/>
</dbReference>
<dbReference type="Pfam" id="PF01472">
    <property type="entry name" value="PUA"/>
    <property type="match status" value="1"/>
</dbReference>
<dbReference type="GO" id="GO:0003723">
    <property type="term" value="F:RNA binding"/>
    <property type="evidence" value="ECO:0007669"/>
    <property type="project" value="InterPro"/>
</dbReference>
<dbReference type="PROSITE" id="PS50890">
    <property type="entry name" value="PUA"/>
    <property type="match status" value="1"/>
</dbReference>
<dbReference type="GO" id="GO:0005524">
    <property type="term" value="F:ATP binding"/>
    <property type="evidence" value="ECO:0007669"/>
    <property type="project" value="UniProtKB-KW"/>
</dbReference>
<dbReference type="NCBIfam" id="TIGR01027">
    <property type="entry name" value="proB"/>
    <property type="match status" value="1"/>
</dbReference>
<keyword evidence="2" id="KW-0028">Amino-acid biosynthesis</keyword>
<dbReference type="GO" id="GO:0008652">
    <property type="term" value="P:amino acid biosynthetic process"/>
    <property type="evidence" value="ECO:0007669"/>
    <property type="project" value="UniProtKB-KW"/>
</dbReference>
<keyword evidence="6" id="KW-0418">Kinase</keyword>
<evidence type="ECO:0000256" key="1">
    <source>
        <dbReference type="ARBA" id="ARBA00022490"/>
    </source>
</evidence>
<dbReference type="InterPro" id="IPR041739">
    <property type="entry name" value="G5K_ProB"/>
</dbReference>
<evidence type="ECO:0000256" key="2">
    <source>
        <dbReference type="ARBA" id="ARBA00022605"/>
    </source>
</evidence>
<dbReference type="SUPFAM" id="SSF88697">
    <property type="entry name" value="PUA domain-like"/>
    <property type="match status" value="1"/>
</dbReference>
<evidence type="ECO:0000313" key="9">
    <source>
        <dbReference type="EMBL" id="SUZ56608.1"/>
    </source>
</evidence>
<dbReference type="FunFam" id="2.30.130.10:FF:000007">
    <property type="entry name" value="Glutamate 5-kinase"/>
    <property type="match status" value="1"/>
</dbReference>
<organism evidence="9">
    <name type="scientific">marine metagenome</name>
    <dbReference type="NCBI Taxonomy" id="408172"/>
    <lineage>
        <taxon>unclassified sequences</taxon>
        <taxon>metagenomes</taxon>
        <taxon>ecological metagenomes</taxon>
    </lineage>
</organism>
<dbReference type="EMBL" id="UINC01000512">
    <property type="protein sequence ID" value="SUZ56608.1"/>
    <property type="molecule type" value="Genomic_DNA"/>
</dbReference>
<dbReference type="InterPro" id="IPR005715">
    <property type="entry name" value="Glu_5kinase/COase_Synthase"/>
</dbReference>
<dbReference type="AlphaFoldDB" id="A0A381NRY1"/>
<feature type="domain" description="PUA" evidence="8">
    <location>
        <begin position="245"/>
        <end position="327"/>
    </location>
</feature>
<dbReference type="InterPro" id="IPR036393">
    <property type="entry name" value="AceGlu_kinase-like_sf"/>
</dbReference>
<accession>A0A381NRY1</accession>
<evidence type="ECO:0000256" key="3">
    <source>
        <dbReference type="ARBA" id="ARBA00022650"/>
    </source>
</evidence>
<dbReference type="InterPro" id="IPR001057">
    <property type="entry name" value="Glu/AcGlu_kinase"/>
</dbReference>
<dbReference type="GO" id="GO:0004349">
    <property type="term" value="F:glutamate 5-kinase activity"/>
    <property type="evidence" value="ECO:0007669"/>
    <property type="project" value="InterPro"/>
</dbReference>
<gene>
    <name evidence="9" type="ORF">METZ01_LOCUS9462</name>
</gene>
<dbReference type="FunFam" id="3.40.1160.10:FF:000006">
    <property type="entry name" value="Glutamate 5-kinase"/>
    <property type="match status" value="1"/>
</dbReference>
<evidence type="ECO:0000256" key="6">
    <source>
        <dbReference type="ARBA" id="ARBA00022777"/>
    </source>
</evidence>
<dbReference type="Gene3D" id="2.30.130.10">
    <property type="entry name" value="PUA domain"/>
    <property type="match status" value="1"/>
</dbReference>